<feature type="transmembrane region" description="Helical" evidence="1">
    <location>
        <begin position="302"/>
        <end position="321"/>
    </location>
</feature>
<dbReference type="NCBIfam" id="TIGR00261">
    <property type="entry name" value="traB"/>
    <property type="match status" value="1"/>
</dbReference>
<dbReference type="EMBL" id="AP011532">
    <property type="protein sequence ID" value="BAI62624.1"/>
    <property type="molecule type" value="Genomic_DNA"/>
</dbReference>
<dbReference type="FunCoup" id="D1Z1Q2">
    <property type="interactions" value="59"/>
</dbReference>
<name>D1Z1Q2_METPS</name>
<evidence type="ECO:0000313" key="3">
    <source>
        <dbReference type="Proteomes" id="UP000001882"/>
    </source>
</evidence>
<keyword evidence="1" id="KW-1133">Transmembrane helix</keyword>
<dbReference type="InterPro" id="IPR005230">
    <property type="entry name" value="TraB_bac"/>
</dbReference>
<feature type="transmembrane region" description="Helical" evidence="1">
    <location>
        <begin position="241"/>
        <end position="262"/>
    </location>
</feature>
<protein>
    <submittedName>
        <fullName evidence="2">TraB family protein</fullName>
    </submittedName>
</protein>
<keyword evidence="3" id="KW-1185">Reference proteome</keyword>
<dbReference type="Proteomes" id="UP000001882">
    <property type="component" value="Chromosome"/>
</dbReference>
<feature type="transmembrane region" description="Helical" evidence="1">
    <location>
        <begin position="268"/>
        <end position="290"/>
    </location>
</feature>
<reference evidence="2 3" key="2">
    <citation type="journal article" date="2008" name="Int. J. Syst. Evol. Microbiol.">
        <title>Methanocella paludicola gen. nov., sp. nov., a methane-producing archaeon, the first isolate of the lineage 'Rice Cluster I', and proposal of the new archaeal order Methanocellales ord. nov.</title>
        <authorList>
            <person name="Sakai S."/>
            <person name="Imachi H."/>
            <person name="Hanada S."/>
            <person name="Ohashi A."/>
            <person name="Harada H."/>
            <person name="Kamagata Y."/>
        </authorList>
    </citation>
    <scope>NUCLEOTIDE SEQUENCE [LARGE SCALE GENOMIC DNA]</scope>
    <source>
        <strain evidence="3">DSM 17711 / JCM 13418 / NBRC 101707 / SANAE</strain>
    </source>
</reference>
<accession>D1Z1Q2</accession>
<dbReference type="eggNOG" id="arCOG02142">
    <property type="taxonomic scope" value="Archaea"/>
</dbReference>
<dbReference type="AlphaFoldDB" id="D1Z1Q2"/>
<dbReference type="PANTHER" id="PTHR21530">
    <property type="entry name" value="PHEROMONE SHUTDOWN PROTEIN"/>
    <property type="match status" value="1"/>
</dbReference>
<dbReference type="InParanoid" id="D1Z1Q2"/>
<dbReference type="KEGG" id="mpd:MCP_2552"/>
<sequence length="415" mass="45361">MDNIMLVGTAHVSEKSVKEVEEAIEAYKPDVVAVELDIRRARVLKEGDQGQKEIPIKELLKGNNLALFLMQTLLAFVQRKVGAEMGVKPGSEMLAAIEAANARGLGVVYIDRDLGITLARFWAKMSFREKFRMFYSLVLASLGIGTKDVDIEQITQEDVVSSLIEELREFTPSVAEVLVDERDAYLAHNLLEIGKTKRVVGVVGAGHREGIRKYLEHPETIPPIASISDVPKKRHIPWLKIFSGLVVLSVVFVFLLLILSGIPLEQLLLALGVLFLVQGTLSALFVAAVGGHWKSIATAFGLAWYAFINPVLAIGWLAGVVEATQYPPTMEDLNTLLGTDDEAGVIETLKKMFKNKLFKAIAIAAMANVGSMLGTVIGAAILVYYFHITDPVQLLQAGVSNGYHAISSWLASIRL</sequence>
<dbReference type="Pfam" id="PF01963">
    <property type="entry name" value="TraB_PrgY_gumN"/>
    <property type="match status" value="1"/>
</dbReference>
<evidence type="ECO:0000256" key="1">
    <source>
        <dbReference type="SAM" id="Phobius"/>
    </source>
</evidence>
<dbReference type="PATRIC" id="fig|304371.9.peg.2607"/>
<dbReference type="InterPro" id="IPR046345">
    <property type="entry name" value="TraB_PrgY-like"/>
</dbReference>
<reference evidence="2 3" key="1">
    <citation type="journal article" date="2007" name="Appl. Environ. Microbiol.">
        <title>Isolation of key methanogens for global methane emission from rice paddy fields: a novel isolate affiliated with the clone cluster rice cluster I.</title>
        <authorList>
            <person name="Sakai S."/>
            <person name="Imachi H."/>
            <person name="Sekiguchi Y."/>
            <person name="Ohashi A."/>
            <person name="Harada H."/>
            <person name="Kamagata Y."/>
        </authorList>
    </citation>
    <scope>NUCLEOTIDE SEQUENCE [LARGE SCALE GENOMIC DNA]</scope>
    <source>
        <strain evidence="3">DSM 17711 / JCM 13418 / NBRC 101707 / SANAE</strain>
    </source>
</reference>
<keyword evidence="1" id="KW-0472">Membrane</keyword>
<dbReference type="PANTHER" id="PTHR21530:SF7">
    <property type="entry name" value="TRAB DOMAIN-CONTAINING PROTEIN"/>
    <property type="match status" value="1"/>
</dbReference>
<evidence type="ECO:0000313" key="2">
    <source>
        <dbReference type="EMBL" id="BAI62624.1"/>
    </source>
</evidence>
<gene>
    <name evidence="2" type="ordered locus">MCP_2552</name>
</gene>
<organism evidence="2 3">
    <name type="scientific">Methanocella paludicola (strain DSM 17711 / JCM 13418 / NBRC 101707 / SANAE)</name>
    <dbReference type="NCBI Taxonomy" id="304371"/>
    <lineage>
        <taxon>Archaea</taxon>
        <taxon>Methanobacteriati</taxon>
        <taxon>Methanobacteriota</taxon>
        <taxon>Stenosarchaea group</taxon>
        <taxon>Methanomicrobia</taxon>
        <taxon>Methanocellales</taxon>
        <taxon>Methanocellaceae</taxon>
        <taxon>Methanocella</taxon>
    </lineage>
</organism>
<dbReference type="STRING" id="304371.MCP_2552"/>
<feature type="transmembrane region" description="Helical" evidence="1">
    <location>
        <begin position="360"/>
        <end position="386"/>
    </location>
</feature>
<proteinExistence type="predicted"/>
<keyword evidence="1" id="KW-0812">Transmembrane</keyword>
<dbReference type="CDD" id="cd14726">
    <property type="entry name" value="TraB_PrgY-like"/>
    <property type="match status" value="1"/>
</dbReference>
<reference evidence="3" key="3">
    <citation type="journal article" date="2011" name="PLoS ONE">
        <title>Genome sequence of a mesophilic hydrogenotrophic methanogen Methanocella paludicola, the first cultivated representative of the order Methanocellales.</title>
        <authorList>
            <person name="Sakai S."/>
            <person name="Takaki Y."/>
            <person name="Shimamura S."/>
            <person name="Sekine M."/>
            <person name="Tajima T."/>
            <person name="Kosugi H."/>
            <person name="Ichikawa N."/>
            <person name="Tasumi E."/>
            <person name="Hiraki A.T."/>
            <person name="Shimizu A."/>
            <person name="Kato Y."/>
            <person name="Nishiko R."/>
            <person name="Mori K."/>
            <person name="Fujita N."/>
            <person name="Imachi H."/>
            <person name="Takai K."/>
        </authorList>
    </citation>
    <scope>NUCLEOTIDE SEQUENCE [LARGE SCALE GENOMIC DNA]</scope>
    <source>
        <strain evidence="3">DSM 17711 / JCM 13418 / NBRC 101707 / SANAE</strain>
    </source>
</reference>
<dbReference type="InterPro" id="IPR002816">
    <property type="entry name" value="TraB/PrgY/GumN_fam"/>
</dbReference>